<keyword evidence="2" id="KW-0808">Transferase</keyword>
<evidence type="ECO:0000313" key="2">
    <source>
        <dbReference type="EMBL" id="VWP01312.1"/>
    </source>
</evidence>
<name>A0A5K1K6G2_9APHY</name>
<sequence length="372" mass="41612">MSSRVTRKRARVAEQDEDLLPLDQDDGGVGGPNGPQLEVDLEEKEIEEHDFKKDEEFWFEDGTVIIVARDTEFRVYEGLLAGLSPVFRGLFAESHELRILPMRGGQTLSCPIVGVSDSPEDLRHLFRACFSRRLGSLYKEREPSYHEISATIRLGNKYQLAELYSQSLDYLKSYFPSTLDRWDALEDYVPPGWQELEAIGVVNLARLTGELSILPAALVVCICGESEDGENDSGIVYGIAREDGFQEVLSPRDLSICFQGKTSLRTATIAAFLRTFDPTACRGCKTSADCRRALRNVLLSLEDELEGLLEGDPFAEYHKFTGFLSLCRSCTTAVEKQSLKERKLVWDRLPELLGVEVPGWKPEPPPGAVVSQ</sequence>
<evidence type="ECO:0000256" key="1">
    <source>
        <dbReference type="SAM" id="MobiDB-lite"/>
    </source>
</evidence>
<feature type="compositionally biased region" description="Basic residues" evidence="1">
    <location>
        <begin position="1"/>
        <end position="10"/>
    </location>
</feature>
<gene>
    <name evidence="2" type="primary">Q5J4D6</name>
</gene>
<feature type="region of interest" description="Disordered" evidence="1">
    <location>
        <begin position="1"/>
        <end position="38"/>
    </location>
</feature>
<feature type="compositionally biased region" description="Acidic residues" evidence="1">
    <location>
        <begin position="15"/>
        <end position="26"/>
    </location>
</feature>
<organism evidence="2">
    <name type="scientific">Ganoderma boninense</name>
    <dbReference type="NCBI Taxonomy" id="34458"/>
    <lineage>
        <taxon>Eukaryota</taxon>
        <taxon>Fungi</taxon>
        <taxon>Dikarya</taxon>
        <taxon>Basidiomycota</taxon>
        <taxon>Agaricomycotina</taxon>
        <taxon>Agaricomycetes</taxon>
        <taxon>Polyporales</taxon>
        <taxon>Polyporaceae</taxon>
        <taxon>Ganoderma</taxon>
    </lineage>
</organism>
<reference evidence="2" key="1">
    <citation type="submission" date="2019-10" db="EMBL/GenBank/DDBJ databases">
        <authorList>
            <person name="Nor Muhammad N."/>
        </authorList>
    </citation>
    <scope>NUCLEOTIDE SEQUENCE</scope>
</reference>
<dbReference type="GO" id="GO:0004474">
    <property type="term" value="F:malate synthase activity"/>
    <property type="evidence" value="ECO:0007669"/>
    <property type="project" value="UniProtKB-EC"/>
</dbReference>
<dbReference type="AlphaFoldDB" id="A0A5K1K6G2"/>
<accession>A0A5K1K6G2</accession>
<dbReference type="EMBL" id="LR729272">
    <property type="protein sequence ID" value="VWP01312.1"/>
    <property type="molecule type" value="Genomic_DNA"/>
</dbReference>
<proteinExistence type="predicted"/>
<keyword evidence="2" id="KW-0012">Acyltransferase</keyword>
<protein>
    <submittedName>
        <fullName evidence="2">Malate synthase (EC)</fullName>
        <ecNumber evidence="2">2.3.3.9</ecNumber>
    </submittedName>
</protein>
<dbReference type="EC" id="2.3.3.9" evidence="2"/>